<dbReference type="AlphaFoldDB" id="A0AA88RXT0"/>
<dbReference type="Pfam" id="PF03140">
    <property type="entry name" value="DUF247"/>
    <property type="match status" value="1"/>
</dbReference>
<dbReference type="PANTHER" id="PTHR31549">
    <property type="entry name" value="PROTEIN, PUTATIVE (DUF247)-RELATED-RELATED"/>
    <property type="match status" value="1"/>
</dbReference>
<gene>
    <name evidence="2" type="ORF">RJ640_022210</name>
</gene>
<name>A0AA88RXT0_9ASTE</name>
<proteinExistence type="predicted"/>
<dbReference type="Proteomes" id="UP001187471">
    <property type="component" value="Unassembled WGS sequence"/>
</dbReference>
<comment type="caution">
    <text evidence="2">The sequence shown here is derived from an EMBL/GenBank/DDBJ whole genome shotgun (WGS) entry which is preliminary data.</text>
</comment>
<protein>
    <submittedName>
        <fullName evidence="2">Uncharacterized protein</fullName>
    </submittedName>
</protein>
<accession>A0AA88RXT0</accession>
<evidence type="ECO:0000256" key="1">
    <source>
        <dbReference type="SAM" id="Phobius"/>
    </source>
</evidence>
<keyword evidence="1" id="KW-1133">Transmembrane helix</keyword>
<reference evidence="2" key="1">
    <citation type="submission" date="2022-12" db="EMBL/GenBank/DDBJ databases">
        <title>Draft genome assemblies for two species of Escallonia (Escalloniales).</title>
        <authorList>
            <person name="Chanderbali A."/>
            <person name="Dervinis C."/>
            <person name="Anghel I."/>
            <person name="Soltis D."/>
            <person name="Soltis P."/>
            <person name="Zapata F."/>
        </authorList>
    </citation>
    <scope>NUCLEOTIDE SEQUENCE</scope>
    <source>
        <strain evidence="2">UCBG92.1500</strain>
        <tissue evidence="2">Leaf</tissue>
    </source>
</reference>
<feature type="transmembrane region" description="Helical" evidence="1">
    <location>
        <begin position="478"/>
        <end position="496"/>
    </location>
</feature>
<keyword evidence="1" id="KW-0472">Membrane</keyword>
<sequence>MSLGSILSSSDSEERWVNRIGQYFEKEVTIHNVPISVFNVPKAIKAVKPEVYTPQVIAFGPYHHMQPELYQMEKCKLAAIKSSLRPEQILNFQELVIDKMKELEPVIRACYHKYLDHDGYALAWIVAVDGLFLLDILRGYGHLMYSQRRNLTRDAVLCRDVIVLENQIPVILLKEIRKNLQLNSMHDGDDLELFLMLRGFCQIQSPLKLARISNTSTYTSCLHLLDLMYFLIVNHQVTPTRPQEQVLGLEKTDGRTDAEQHQSEEDANDLILNVGEIVEMGMRLGIGKKVLKPIKVIQEMPWEKISNLLGLKMGNEHDKDNHPIVEEITIPSVSHLSKFAGVKFSHMVGGIGDTKFVHEEATLYLPIITLNANSEVLLRNLVAYEVALSNSTGKLAQYVDFMCGIVDTAEDAQLLREKGIIKGDLSNEEIADLFNGMNRLSAKARNKTVDEINEYYNEMPMVKGYTFIKKRIFASWRILTLSSTILLLLLFILNSFCEVYGCRKLFGSSS</sequence>
<dbReference type="InterPro" id="IPR004158">
    <property type="entry name" value="DUF247_pln"/>
</dbReference>
<keyword evidence="3" id="KW-1185">Reference proteome</keyword>
<dbReference type="PANTHER" id="PTHR31549:SF180">
    <property type="match status" value="1"/>
</dbReference>
<keyword evidence="1" id="KW-0812">Transmembrane</keyword>
<evidence type="ECO:0000313" key="2">
    <source>
        <dbReference type="EMBL" id="KAK2992648.1"/>
    </source>
</evidence>
<evidence type="ECO:0000313" key="3">
    <source>
        <dbReference type="Proteomes" id="UP001187471"/>
    </source>
</evidence>
<organism evidence="2 3">
    <name type="scientific">Escallonia rubra</name>
    <dbReference type="NCBI Taxonomy" id="112253"/>
    <lineage>
        <taxon>Eukaryota</taxon>
        <taxon>Viridiplantae</taxon>
        <taxon>Streptophyta</taxon>
        <taxon>Embryophyta</taxon>
        <taxon>Tracheophyta</taxon>
        <taxon>Spermatophyta</taxon>
        <taxon>Magnoliopsida</taxon>
        <taxon>eudicotyledons</taxon>
        <taxon>Gunneridae</taxon>
        <taxon>Pentapetalae</taxon>
        <taxon>asterids</taxon>
        <taxon>campanulids</taxon>
        <taxon>Escalloniales</taxon>
        <taxon>Escalloniaceae</taxon>
        <taxon>Escallonia</taxon>
    </lineage>
</organism>
<dbReference type="EMBL" id="JAVXUO010000392">
    <property type="protein sequence ID" value="KAK2992648.1"/>
    <property type="molecule type" value="Genomic_DNA"/>
</dbReference>